<sequence>MVVSICTALTIGTSAATVSNNSTSSISASSTVTAISSSKAVSIIKGLIANGTIVVDAPTYQVQYWDTGSYNNKSYYIIRIAYIDPNYPEMTETLGRYWVSTDTGSIVYEENIYTYELTRIL</sequence>
<dbReference type="EMBL" id="ATAY01000063">
    <property type="protein sequence ID" value="EPR10560.1"/>
    <property type="molecule type" value="Genomic_DNA"/>
</dbReference>
<comment type="caution">
    <text evidence="1">The sequence shown here is derived from an EMBL/GenBank/DDBJ whole genome shotgun (WGS) entry which is preliminary data.</text>
</comment>
<proteinExistence type="predicted"/>
<dbReference type="RefSeq" id="WP_020816171.1">
    <property type="nucleotide sequence ID" value="NZ_ATAY01000063.1"/>
</dbReference>
<evidence type="ECO:0000313" key="1">
    <source>
        <dbReference type="EMBL" id="EPR10560.1"/>
    </source>
</evidence>
<reference evidence="1 2" key="1">
    <citation type="journal article" date="2013" name="Genome Announc.">
        <title>Draft Genome Sequence of the Cellulolytic Bacterium Clostridium papyrosolvens C7 (ATCC 700395).</title>
        <authorList>
            <person name="Zepeda V."/>
            <person name="Dassa B."/>
            <person name="Borovok I."/>
            <person name="Lamed R."/>
            <person name="Bayer E.A."/>
            <person name="Cate J.H."/>
        </authorList>
    </citation>
    <scope>NUCLEOTIDE SEQUENCE [LARGE SCALE GENOMIC DNA]</scope>
    <source>
        <strain evidence="1 2">C7</strain>
    </source>
</reference>
<dbReference type="Proteomes" id="UP000016860">
    <property type="component" value="Unassembled WGS sequence"/>
</dbReference>
<dbReference type="AlphaFoldDB" id="U4R1K8"/>
<dbReference type="OrthoDB" id="1908973at2"/>
<dbReference type="STRING" id="1330534.L323_13500"/>
<evidence type="ECO:0000313" key="2">
    <source>
        <dbReference type="Proteomes" id="UP000016860"/>
    </source>
</evidence>
<accession>U4R1K8</accession>
<protein>
    <submittedName>
        <fullName evidence="1">Uncharacterized protein</fullName>
    </submittedName>
</protein>
<name>U4R1K8_9FIRM</name>
<organism evidence="1 2">
    <name type="scientific">Ruminiclostridium papyrosolvens C7</name>
    <dbReference type="NCBI Taxonomy" id="1330534"/>
    <lineage>
        <taxon>Bacteria</taxon>
        <taxon>Bacillati</taxon>
        <taxon>Bacillota</taxon>
        <taxon>Clostridia</taxon>
        <taxon>Eubacteriales</taxon>
        <taxon>Oscillospiraceae</taxon>
        <taxon>Ruminiclostridium</taxon>
    </lineage>
</organism>
<gene>
    <name evidence="1" type="ORF">L323_13500</name>
</gene>